<organism evidence="1 2">
    <name type="scientific">Scytalidium lignicola</name>
    <name type="common">Hyphomycete</name>
    <dbReference type="NCBI Taxonomy" id="5539"/>
    <lineage>
        <taxon>Eukaryota</taxon>
        <taxon>Fungi</taxon>
        <taxon>Dikarya</taxon>
        <taxon>Ascomycota</taxon>
        <taxon>Pezizomycotina</taxon>
        <taxon>Leotiomycetes</taxon>
        <taxon>Leotiomycetes incertae sedis</taxon>
        <taxon>Scytalidium</taxon>
    </lineage>
</organism>
<comment type="caution">
    <text evidence="1">The sequence shown here is derived from an EMBL/GenBank/DDBJ whole genome shotgun (WGS) entry which is preliminary data.</text>
</comment>
<sequence length="560" mass="63191">MMLTSPSNMAIHEYIISEAGDTILEFAKAASEGHPIMRFRVSSQFLLADTSSVFFHVLSQLENPPSTLSHELPPPPSRHTCEDGTKVNLYRMPQMEFNKHKALTILLHAAHLRHAKVPKEISFQTFVSIAEVCLRYRLTSPLELQVEYRWLPQWLDEISVDNPDGMLLISYAFGLRTIFRRVTKTVIMNSIDDAEIDSKDFWPQMVREKIKNTRAVKFAQVYECCTKAIGEYLGPRPIDTAQQSKSFGGLALTKVPRCPRGSSVCDATNLGWLVLLYNELRILPSIMRPGGGHDSLDIPRRSLQDLLNSLRYLPSVPQGHSGVCDAVFVFRSAVNDISNSISGLTFYEVTGIHGWALSKHRAQRGKEDISDEMREIRSLTHQKQRSEKVVLIDERIDLRILSFIDNYNDLHSAAMVNKTFYRVYKSNELQLLKHIISAGRFKIKPRSNSGSAEIGVIEGDGSWTHSVASDTPSSNSPYVLQDIESHIATLTLGSISDNAREQNHIQDSEATGSATYTEQRINQNEKFLFSDMFLIENKAMVADENKHLGEEQAREFHLGI</sequence>
<gene>
    <name evidence="1" type="ORF">B7463_g6082</name>
</gene>
<dbReference type="OMA" id="MAIHEYI"/>
<name>A0A3E2H9X1_SCYLI</name>
<protein>
    <submittedName>
        <fullName evidence="1">Uncharacterized protein</fullName>
    </submittedName>
</protein>
<reference evidence="1 2" key="1">
    <citation type="submission" date="2018-05" db="EMBL/GenBank/DDBJ databases">
        <title>Draft genome sequence of Scytalidium lignicola DSM 105466, a ubiquitous saprotrophic fungus.</title>
        <authorList>
            <person name="Buettner E."/>
            <person name="Gebauer A.M."/>
            <person name="Hofrichter M."/>
            <person name="Liers C."/>
            <person name="Kellner H."/>
        </authorList>
    </citation>
    <scope>NUCLEOTIDE SEQUENCE [LARGE SCALE GENOMIC DNA]</scope>
    <source>
        <strain evidence="1 2">DSM 105466</strain>
    </source>
</reference>
<feature type="non-terminal residue" evidence="1">
    <location>
        <position position="560"/>
    </location>
</feature>
<evidence type="ECO:0000313" key="1">
    <source>
        <dbReference type="EMBL" id="RFU30246.1"/>
    </source>
</evidence>
<evidence type="ECO:0000313" key="2">
    <source>
        <dbReference type="Proteomes" id="UP000258309"/>
    </source>
</evidence>
<dbReference type="Proteomes" id="UP000258309">
    <property type="component" value="Unassembled WGS sequence"/>
</dbReference>
<keyword evidence="2" id="KW-1185">Reference proteome</keyword>
<dbReference type="AlphaFoldDB" id="A0A3E2H9X1"/>
<dbReference type="EMBL" id="NCSJ02000105">
    <property type="protein sequence ID" value="RFU30246.1"/>
    <property type="molecule type" value="Genomic_DNA"/>
</dbReference>
<accession>A0A3E2H9X1</accession>
<dbReference type="OrthoDB" id="5376710at2759"/>
<dbReference type="STRING" id="5539.A0A3E2H9X1"/>
<proteinExistence type="predicted"/>
<feature type="non-terminal residue" evidence="1">
    <location>
        <position position="1"/>
    </location>
</feature>